<keyword evidence="2" id="KW-0677">Repeat</keyword>
<dbReference type="EMBL" id="WNZW01000002">
    <property type="protein sequence ID" value="MUG45113.1"/>
    <property type="molecule type" value="Genomic_DNA"/>
</dbReference>
<protein>
    <submittedName>
        <fullName evidence="10">Uncharacterized protein</fullName>
    </submittedName>
</protein>
<keyword evidence="7" id="KW-0624">Polysaccharide degradation</keyword>
<dbReference type="SUPFAM" id="SSF51126">
    <property type="entry name" value="Pectin lyase-like"/>
    <property type="match status" value="1"/>
</dbReference>
<evidence type="ECO:0000313" key="10">
    <source>
        <dbReference type="EMBL" id="MUG45113.1"/>
    </source>
</evidence>
<evidence type="ECO:0000256" key="1">
    <source>
        <dbReference type="ARBA" id="ARBA00008834"/>
    </source>
</evidence>
<comment type="caution">
    <text evidence="10">The sequence shown here is derived from an EMBL/GenBank/DDBJ whole genome shotgun (WGS) entry which is preliminary data.</text>
</comment>
<evidence type="ECO:0000256" key="6">
    <source>
        <dbReference type="ARBA" id="ARBA00023295"/>
    </source>
</evidence>
<accession>A0A7X2Z143</accession>
<evidence type="ECO:0000256" key="8">
    <source>
        <dbReference type="ARBA" id="ARBA00037278"/>
    </source>
</evidence>
<dbReference type="Gene3D" id="2.160.20.10">
    <property type="entry name" value="Single-stranded right-handed beta-helix, Pectin lyase-like"/>
    <property type="match status" value="1"/>
</dbReference>
<dbReference type="GO" id="GO:0004650">
    <property type="term" value="F:polygalacturonase activity"/>
    <property type="evidence" value="ECO:0007669"/>
    <property type="project" value="InterPro"/>
</dbReference>
<evidence type="ECO:0000256" key="5">
    <source>
        <dbReference type="ARBA" id="ARBA00023277"/>
    </source>
</evidence>
<dbReference type="OrthoDB" id="9795222at2"/>
<organism evidence="10 11">
    <name type="scientific">Paenibacillus woosongensis</name>
    <dbReference type="NCBI Taxonomy" id="307580"/>
    <lineage>
        <taxon>Bacteria</taxon>
        <taxon>Bacillati</taxon>
        <taxon>Bacillota</taxon>
        <taxon>Bacilli</taxon>
        <taxon>Bacillales</taxon>
        <taxon>Paenibacillaceae</taxon>
        <taxon>Paenibacillus</taxon>
    </lineage>
</organism>
<dbReference type="Proteomes" id="UP000447876">
    <property type="component" value="Unassembled WGS sequence"/>
</dbReference>
<comment type="function">
    <text evidence="8">Pectinolytic enzyme involved in the degradation of xylogalacturonan (xga), a galacturonan backbone heavily substituted with xylose, and which is one important component of the hairy regions of pectin. Activity requires a galacturonic acid backbone substituted with xylose.</text>
</comment>
<keyword evidence="3 9" id="KW-0378">Hydrolase</keyword>
<dbReference type="Pfam" id="PF00295">
    <property type="entry name" value="Glyco_hydro_28"/>
    <property type="match status" value="1"/>
</dbReference>
<evidence type="ECO:0000313" key="11">
    <source>
        <dbReference type="Proteomes" id="UP000447876"/>
    </source>
</evidence>
<dbReference type="InterPro" id="IPR011050">
    <property type="entry name" value="Pectin_lyase_fold/virulence"/>
</dbReference>
<dbReference type="InterPro" id="IPR000743">
    <property type="entry name" value="Glyco_hydro_28"/>
</dbReference>
<reference evidence="10 11" key="1">
    <citation type="submission" date="2019-11" db="EMBL/GenBank/DDBJ databases">
        <title>Draft genome sequences of five Paenibacillus species of dairy origin.</title>
        <authorList>
            <person name="Olajide A.M."/>
            <person name="Chen S."/>
            <person name="Lapointe G."/>
        </authorList>
    </citation>
    <scope>NUCLEOTIDE SEQUENCE [LARGE SCALE GENOMIC DNA]</scope>
    <source>
        <strain evidence="10 11">12CR55</strain>
    </source>
</reference>
<keyword evidence="4" id="KW-0325">Glycoprotein</keyword>
<keyword evidence="5" id="KW-0119">Carbohydrate metabolism</keyword>
<proteinExistence type="inferred from homology"/>
<evidence type="ECO:0000256" key="4">
    <source>
        <dbReference type="ARBA" id="ARBA00023180"/>
    </source>
</evidence>
<gene>
    <name evidence="10" type="ORF">GNP95_08900</name>
</gene>
<dbReference type="PANTHER" id="PTHR31736">
    <property type="match status" value="1"/>
</dbReference>
<evidence type="ECO:0000256" key="7">
    <source>
        <dbReference type="ARBA" id="ARBA00023326"/>
    </source>
</evidence>
<dbReference type="PANTHER" id="PTHR31736:SF9">
    <property type="entry name" value="ENDO-XYLOGALACTURONAN HYDROLASE A-RELATED"/>
    <property type="match status" value="1"/>
</dbReference>
<dbReference type="AlphaFoldDB" id="A0A7X2Z143"/>
<evidence type="ECO:0000256" key="3">
    <source>
        <dbReference type="ARBA" id="ARBA00022801"/>
    </source>
</evidence>
<sequence length="485" mass="55063">MNKTIIYSAPEGAVGSKDYRVRVRAKDGDWQELFLYEVKVDMHHVRQASMAYFDREGIVEVEIECLFAKINSVVIRPLSTQIRAGHEGGILRFVIDRPVKLSVEINGERFRNLHLFAGEPEQDAPQPDDPGVVVLERPGKTAIHRAADILRLLKTPLDSSGQEPDTLYFAPGLHYIEETILRIPSGKTVYIAGGAIVVGSLVCEHVQDVTIKGRGVLYLSEYHRYSAFRGIRIGFSHNIEVEGLILIDPPHYSIYIGKSSQIRIRNFKSFSTRGWSDGIDMMASSDIEIDDVFLRTSDDCIAIYGTRWDYRGGTSRVKVRNSVLWADVAHPLMIGTHGDYNKDGDTIEDIVFENLDILEHHEPQENYWGAMAINAGDKNTVRNVRYDDIRVEPFELGQLMDIRVVHNPDYNPEPGTRIENITFRNVSYTGDNVKPNRIYGFDQDRVVDGVTFIRLQINGRTILQAEEGHFHINEHARNIKFLAEQ</sequence>
<evidence type="ECO:0000256" key="9">
    <source>
        <dbReference type="RuleBase" id="RU361169"/>
    </source>
</evidence>
<name>A0A7X2Z143_9BACL</name>
<evidence type="ECO:0000256" key="2">
    <source>
        <dbReference type="ARBA" id="ARBA00022737"/>
    </source>
</evidence>
<dbReference type="GO" id="GO:0000272">
    <property type="term" value="P:polysaccharide catabolic process"/>
    <property type="evidence" value="ECO:0007669"/>
    <property type="project" value="UniProtKB-KW"/>
</dbReference>
<dbReference type="RefSeq" id="WP_155610484.1">
    <property type="nucleotide sequence ID" value="NZ_WNZW01000002.1"/>
</dbReference>
<dbReference type="InterPro" id="IPR012334">
    <property type="entry name" value="Pectin_lyas_fold"/>
</dbReference>
<keyword evidence="6 9" id="KW-0326">Glycosidase</keyword>
<comment type="similarity">
    <text evidence="1 9">Belongs to the glycosyl hydrolase 28 family.</text>
</comment>